<comment type="subcellular location">
    <subcellularLocation>
        <location evidence="3">Cytoplasm</location>
    </subcellularLocation>
</comment>
<sequence>MVDHPRARKLADRIQVIVAKMLDSRIKDPRLGFVTITDVRVTGDLQNASIFYTVLGDETDRENTAKALESAKGTIRSEVGKQTGIRLTPALSFHLDAVPEAAASFDAALLEAQRRDAELKALREGKTFAGEEDPYRIADENASDEEA</sequence>
<comment type="caution">
    <text evidence="4">The sequence shown here is derived from an EMBL/GenBank/DDBJ whole genome shotgun (WGS) entry which is preliminary data.</text>
</comment>
<comment type="function">
    <text evidence="3">One of several proteins that assist in the late maturation steps of the functional core of the 30S ribosomal subunit. Associates with free 30S ribosomal subunits (but not with 30S subunits that are part of 70S ribosomes or polysomes). Required for efficient processing of 16S rRNA. May interact with the 5'-terminal helix region of 16S rRNA.</text>
</comment>
<dbReference type="Proteomes" id="UP001597391">
    <property type="component" value="Unassembled WGS sequence"/>
</dbReference>
<dbReference type="InterPro" id="IPR020053">
    <property type="entry name" value="Ribosome-bd_factorA_CS"/>
</dbReference>
<dbReference type="PANTHER" id="PTHR33515">
    <property type="entry name" value="RIBOSOME-BINDING FACTOR A, CHLOROPLASTIC-RELATED"/>
    <property type="match status" value="1"/>
</dbReference>
<dbReference type="NCBIfam" id="TIGR00082">
    <property type="entry name" value="rbfA"/>
    <property type="match status" value="1"/>
</dbReference>
<comment type="similarity">
    <text evidence="3">Belongs to the RbfA family.</text>
</comment>
<dbReference type="PROSITE" id="PS01319">
    <property type="entry name" value="RBFA"/>
    <property type="match status" value="1"/>
</dbReference>
<dbReference type="InterPro" id="IPR023799">
    <property type="entry name" value="RbfA_dom_sf"/>
</dbReference>
<keyword evidence="5" id="KW-1185">Reference proteome</keyword>
<keyword evidence="2 3" id="KW-0690">Ribosome biogenesis</keyword>
<dbReference type="EMBL" id="JBHUOP010000004">
    <property type="protein sequence ID" value="MFD2841146.1"/>
    <property type="molecule type" value="Genomic_DNA"/>
</dbReference>
<dbReference type="HAMAP" id="MF_00003">
    <property type="entry name" value="RbfA"/>
    <property type="match status" value="1"/>
</dbReference>
<gene>
    <name evidence="3 4" type="primary">rbfA</name>
    <name evidence="4" type="ORF">ACFSYH_11295</name>
</gene>
<dbReference type="Pfam" id="PF02033">
    <property type="entry name" value="RBFA"/>
    <property type="match status" value="1"/>
</dbReference>
<accession>A0ABW5XF88</accession>
<dbReference type="PANTHER" id="PTHR33515:SF1">
    <property type="entry name" value="RIBOSOME-BINDING FACTOR A, CHLOROPLASTIC-RELATED"/>
    <property type="match status" value="1"/>
</dbReference>
<evidence type="ECO:0000313" key="4">
    <source>
        <dbReference type="EMBL" id="MFD2841146.1"/>
    </source>
</evidence>
<proteinExistence type="inferred from homology"/>
<evidence type="ECO:0000313" key="5">
    <source>
        <dbReference type="Proteomes" id="UP001597391"/>
    </source>
</evidence>
<dbReference type="InterPro" id="IPR015946">
    <property type="entry name" value="KH_dom-like_a/b"/>
</dbReference>
<evidence type="ECO:0000256" key="3">
    <source>
        <dbReference type="HAMAP-Rule" id="MF_00003"/>
    </source>
</evidence>
<name>A0ABW5XF88_9MICO</name>
<dbReference type="RefSeq" id="WP_377467066.1">
    <property type="nucleotide sequence ID" value="NZ_JBHUOP010000004.1"/>
</dbReference>
<evidence type="ECO:0000256" key="1">
    <source>
        <dbReference type="ARBA" id="ARBA00022490"/>
    </source>
</evidence>
<dbReference type="Gene3D" id="3.30.300.20">
    <property type="match status" value="1"/>
</dbReference>
<comment type="subunit">
    <text evidence="3">Monomer. Binds 30S ribosomal subunits, but not 50S ribosomal subunits or 70S ribosomes.</text>
</comment>
<keyword evidence="1 3" id="KW-0963">Cytoplasm</keyword>
<dbReference type="SUPFAM" id="SSF89919">
    <property type="entry name" value="Ribosome-binding factor A, RbfA"/>
    <property type="match status" value="1"/>
</dbReference>
<dbReference type="InterPro" id="IPR000238">
    <property type="entry name" value="RbfA"/>
</dbReference>
<organism evidence="4 5">
    <name type="scientific">Populibacterium corticicola</name>
    <dbReference type="NCBI Taxonomy" id="1812826"/>
    <lineage>
        <taxon>Bacteria</taxon>
        <taxon>Bacillati</taxon>
        <taxon>Actinomycetota</taxon>
        <taxon>Actinomycetes</taxon>
        <taxon>Micrococcales</taxon>
        <taxon>Jonesiaceae</taxon>
        <taxon>Populibacterium</taxon>
    </lineage>
</organism>
<reference evidence="5" key="1">
    <citation type="journal article" date="2019" name="Int. J. Syst. Evol. Microbiol.">
        <title>The Global Catalogue of Microorganisms (GCM) 10K type strain sequencing project: providing services to taxonomists for standard genome sequencing and annotation.</title>
        <authorList>
            <consortium name="The Broad Institute Genomics Platform"/>
            <consortium name="The Broad Institute Genome Sequencing Center for Infectious Disease"/>
            <person name="Wu L."/>
            <person name="Ma J."/>
        </authorList>
    </citation>
    <scope>NUCLEOTIDE SEQUENCE [LARGE SCALE GENOMIC DNA]</scope>
    <source>
        <strain evidence="5">KCTC 33576</strain>
    </source>
</reference>
<evidence type="ECO:0000256" key="2">
    <source>
        <dbReference type="ARBA" id="ARBA00022517"/>
    </source>
</evidence>
<protein>
    <recommendedName>
        <fullName evidence="3">Ribosome-binding factor A</fullName>
    </recommendedName>
</protein>